<keyword evidence="9 10" id="KW-0413">Isomerase</keyword>
<dbReference type="KEGG" id="tnp:Tnap_0769"/>
<sequence>MVRVKICGITNLEDALFSVESGADAVGFVFYPKSKRYISPEDARRISVELPPFVFRVGVFVNEEPEKILDVASYVQLNAVQLHGEEPIELCRKIAERILVIKAVGISNERDIERALNYREFPVLLDTKTPEYGGSGKTFDWSLILPYRDQFRYLVLSGGLNPDNVRSAIDMVRPFAVDVSSGVEAFPGKKDHDSIKTFIKNAKGL</sequence>
<dbReference type="NCBIfam" id="NF002298">
    <property type="entry name" value="PRK01222.1-4"/>
    <property type="match status" value="1"/>
</dbReference>
<dbReference type="PANTHER" id="PTHR42894">
    <property type="entry name" value="N-(5'-PHOSPHORIBOSYL)ANTHRANILATE ISOMERASE"/>
    <property type="match status" value="1"/>
</dbReference>
<keyword evidence="6 10" id="KW-0028">Amino-acid biosynthesis</keyword>
<evidence type="ECO:0000256" key="10">
    <source>
        <dbReference type="HAMAP-Rule" id="MF_00135"/>
    </source>
</evidence>
<dbReference type="AlphaFoldDB" id="D2C7C7"/>
<comment type="pathway">
    <text evidence="2 10">Amino-acid biosynthesis; L-tryptophan biosynthesis; L-tryptophan from chorismate: step 3/5.</text>
</comment>
<feature type="domain" description="N-(5'phosphoribosyl) anthranilate isomerase (PRAI)" evidence="11">
    <location>
        <begin position="4"/>
        <end position="201"/>
    </location>
</feature>
<gene>
    <name evidence="10" type="primary">trpF</name>
    <name evidence="12" type="ordered locus">Tnap_0769</name>
</gene>
<dbReference type="FunFam" id="3.20.20.70:FF:000075">
    <property type="entry name" value="Tryptophan biosynthesis protein TRP1"/>
    <property type="match status" value="1"/>
</dbReference>
<dbReference type="HAMAP" id="MF_00135">
    <property type="entry name" value="PRAI"/>
    <property type="match status" value="1"/>
</dbReference>
<dbReference type="InterPro" id="IPR044643">
    <property type="entry name" value="TrpF_fam"/>
</dbReference>
<dbReference type="SUPFAM" id="SSF51366">
    <property type="entry name" value="Ribulose-phoshate binding barrel"/>
    <property type="match status" value="1"/>
</dbReference>
<protein>
    <recommendedName>
        <fullName evidence="5 10">N-(5'-phosphoribosyl)anthranilate isomerase</fullName>
        <shortName evidence="10">PRAI</shortName>
        <ecNumber evidence="4 10">5.3.1.24</ecNumber>
    </recommendedName>
</protein>
<evidence type="ECO:0000256" key="5">
    <source>
        <dbReference type="ARBA" id="ARBA00022272"/>
    </source>
</evidence>
<reference evidence="12 13" key="1">
    <citation type="submission" date="2009-12" db="EMBL/GenBank/DDBJ databases">
        <title>Complete sequence of Thermotoga petrophila RKU-1.</title>
        <authorList>
            <consortium name="US DOE Joint Genome Institute"/>
            <person name="Lucas S."/>
            <person name="Copeland A."/>
            <person name="Lapidus A."/>
            <person name="Glavina del Rio T."/>
            <person name="Dalin E."/>
            <person name="Tice H."/>
            <person name="Bruce D."/>
            <person name="Goodwin L."/>
            <person name="Pitluck S."/>
            <person name="Munk A.C."/>
            <person name="Brettin T."/>
            <person name="Detter J.C."/>
            <person name="Han C."/>
            <person name="Tapia R."/>
            <person name="Larimer F."/>
            <person name="Land M."/>
            <person name="Hauser L."/>
            <person name="Kyrpides N."/>
            <person name="Mikhailova N."/>
            <person name="Nelson K.E."/>
            <person name="Gogarten J.P."/>
            <person name="Noll K.M."/>
        </authorList>
    </citation>
    <scope>NUCLEOTIDE SEQUENCE [LARGE SCALE GENOMIC DNA]</scope>
    <source>
        <strain evidence="13">ATCC BAA-489 / DSM 13996 / JCM 10882 / RKU-10</strain>
    </source>
</reference>
<proteinExistence type="inferred from homology"/>
<evidence type="ECO:0000256" key="8">
    <source>
        <dbReference type="ARBA" id="ARBA00023141"/>
    </source>
</evidence>
<dbReference type="InterPro" id="IPR013785">
    <property type="entry name" value="Aldolase_TIM"/>
</dbReference>
<evidence type="ECO:0000256" key="7">
    <source>
        <dbReference type="ARBA" id="ARBA00022822"/>
    </source>
</evidence>
<dbReference type="RefSeq" id="WP_011943373.1">
    <property type="nucleotide sequence ID" value="NC_013642.1"/>
</dbReference>
<accession>D2C7C7</accession>
<comment type="catalytic activity">
    <reaction evidence="1 10">
        <text>N-(5-phospho-beta-D-ribosyl)anthranilate = 1-(2-carboxyphenylamino)-1-deoxy-D-ribulose 5-phosphate</text>
        <dbReference type="Rhea" id="RHEA:21540"/>
        <dbReference type="ChEBI" id="CHEBI:18277"/>
        <dbReference type="ChEBI" id="CHEBI:58613"/>
        <dbReference type="EC" id="5.3.1.24"/>
    </reaction>
</comment>
<dbReference type="GO" id="GO:0004640">
    <property type="term" value="F:phosphoribosylanthranilate isomerase activity"/>
    <property type="evidence" value="ECO:0007669"/>
    <property type="project" value="UniProtKB-UniRule"/>
</dbReference>
<dbReference type="CDD" id="cd00405">
    <property type="entry name" value="PRAI"/>
    <property type="match status" value="1"/>
</dbReference>
<name>D2C7C7_THEP2</name>
<evidence type="ECO:0000256" key="3">
    <source>
        <dbReference type="ARBA" id="ARBA00007571"/>
    </source>
</evidence>
<dbReference type="UniPathway" id="UPA00035">
    <property type="reaction ID" value="UER00042"/>
</dbReference>
<evidence type="ECO:0000259" key="11">
    <source>
        <dbReference type="Pfam" id="PF00697"/>
    </source>
</evidence>
<evidence type="ECO:0000313" key="12">
    <source>
        <dbReference type="EMBL" id="ADA66863.1"/>
    </source>
</evidence>
<dbReference type="Gene3D" id="3.20.20.70">
    <property type="entry name" value="Aldolase class I"/>
    <property type="match status" value="1"/>
</dbReference>
<dbReference type="EC" id="5.3.1.24" evidence="4 10"/>
<dbReference type="HOGENOM" id="CLU_076364_2_0_0"/>
<keyword evidence="8 10" id="KW-0057">Aromatic amino acid biosynthesis</keyword>
<evidence type="ECO:0000256" key="6">
    <source>
        <dbReference type="ARBA" id="ARBA00022605"/>
    </source>
</evidence>
<evidence type="ECO:0000256" key="2">
    <source>
        <dbReference type="ARBA" id="ARBA00004664"/>
    </source>
</evidence>
<dbReference type="EMBL" id="CP001839">
    <property type="protein sequence ID" value="ADA66863.1"/>
    <property type="molecule type" value="Genomic_DNA"/>
</dbReference>
<dbReference type="InterPro" id="IPR001240">
    <property type="entry name" value="PRAI_dom"/>
</dbReference>
<comment type="similarity">
    <text evidence="3 10">Belongs to the TrpF family.</text>
</comment>
<organism evidence="12 13">
    <name type="scientific">Thermotoga petrophila (strain ATCC BAA-489 / DSM 13996 / JCM 10882 / RKU-10)</name>
    <name type="common">Thermotoga naphthophila</name>
    <dbReference type="NCBI Taxonomy" id="590168"/>
    <lineage>
        <taxon>Bacteria</taxon>
        <taxon>Thermotogati</taxon>
        <taxon>Thermotogota</taxon>
        <taxon>Thermotogae</taxon>
        <taxon>Thermotogales</taxon>
        <taxon>Thermotogaceae</taxon>
        <taxon>Thermotoga</taxon>
    </lineage>
</organism>
<dbReference type="Pfam" id="PF00697">
    <property type="entry name" value="PRAI"/>
    <property type="match status" value="1"/>
</dbReference>
<keyword evidence="7 10" id="KW-0822">Tryptophan biosynthesis</keyword>
<dbReference type="SMR" id="D2C7C7"/>
<evidence type="ECO:0000256" key="1">
    <source>
        <dbReference type="ARBA" id="ARBA00001164"/>
    </source>
</evidence>
<dbReference type="PANTHER" id="PTHR42894:SF1">
    <property type="entry name" value="N-(5'-PHOSPHORIBOSYL)ANTHRANILATE ISOMERASE"/>
    <property type="match status" value="1"/>
</dbReference>
<keyword evidence="13" id="KW-1185">Reference proteome</keyword>
<dbReference type="GO" id="GO:0000162">
    <property type="term" value="P:L-tryptophan biosynthetic process"/>
    <property type="evidence" value="ECO:0007669"/>
    <property type="project" value="UniProtKB-UniRule"/>
</dbReference>
<evidence type="ECO:0000256" key="4">
    <source>
        <dbReference type="ARBA" id="ARBA00012572"/>
    </source>
</evidence>
<dbReference type="InterPro" id="IPR011060">
    <property type="entry name" value="RibuloseP-bd_barrel"/>
</dbReference>
<evidence type="ECO:0000313" key="13">
    <source>
        <dbReference type="Proteomes" id="UP000000940"/>
    </source>
</evidence>
<dbReference type="Proteomes" id="UP000000940">
    <property type="component" value="Chromosome"/>
</dbReference>
<evidence type="ECO:0000256" key="9">
    <source>
        <dbReference type="ARBA" id="ARBA00023235"/>
    </source>
</evidence>